<dbReference type="PROSITE" id="PS00012">
    <property type="entry name" value="PHOSPHOPANTETHEINE"/>
    <property type="match status" value="1"/>
</dbReference>
<keyword evidence="3" id="KW-0808">Transferase</keyword>
<dbReference type="InterPro" id="IPR029063">
    <property type="entry name" value="SAM-dependent_MTases_sf"/>
</dbReference>
<feature type="domain" description="Carrier" evidence="9">
    <location>
        <begin position="1656"/>
        <end position="1730"/>
    </location>
</feature>
<dbReference type="Gene3D" id="3.30.70.3290">
    <property type="match status" value="1"/>
</dbReference>
<dbReference type="Gene3D" id="3.40.366.10">
    <property type="entry name" value="Malonyl-Coenzyme A Acyl Carrier Protein, domain 2"/>
    <property type="match status" value="2"/>
</dbReference>
<dbReference type="CDD" id="cd00833">
    <property type="entry name" value="PKS"/>
    <property type="match status" value="1"/>
</dbReference>
<name>A0A317VBI0_ASPEC</name>
<evidence type="ECO:0000256" key="5">
    <source>
        <dbReference type="ARBA" id="ARBA00023268"/>
    </source>
</evidence>
<dbReference type="InterPro" id="IPR014031">
    <property type="entry name" value="Ketoacyl_synth_C"/>
</dbReference>
<evidence type="ECO:0000259" key="9">
    <source>
        <dbReference type="PROSITE" id="PS50075"/>
    </source>
</evidence>
<feature type="region of interest" description="Disordered" evidence="8">
    <location>
        <begin position="1738"/>
        <end position="1772"/>
    </location>
</feature>
<evidence type="ECO:0000259" key="11">
    <source>
        <dbReference type="PROSITE" id="PS52019"/>
    </source>
</evidence>
<dbReference type="InterPro" id="IPR036736">
    <property type="entry name" value="ACP-like_sf"/>
</dbReference>
<dbReference type="GO" id="GO:0044550">
    <property type="term" value="P:secondary metabolite biosynthetic process"/>
    <property type="evidence" value="ECO:0007669"/>
    <property type="project" value="UniProtKB-ARBA"/>
</dbReference>
<dbReference type="SUPFAM" id="SSF53335">
    <property type="entry name" value="S-adenosyl-L-methionine-dependent methyltransferases"/>
    <property type="match status" value="1"/>
</dbReference>
<feature type="domain" description="PKS/mFAS DH" evidence="11">
    <location>
        <begin position="1309"/>
        <end position="1612"/>
    </location>
</feature>
<evidence type="ECO:0000259" key="10">
    <source>
        <dbReference type="PROSITE" id="PS52004"/>
    </source>
</evidence>
<dbReference type="InterPro" id="IPR016039">
    <property type="entry name" value="Thiolase-like"/>
</dbReference>
<dbReference type="Gene3D" id="3.10.129.110">
    <property type="entry name" value="Polyketide synthase dehydratase"/>
    <property type="match status" value="1"/>
</dbReference>
<evidence type="ECO:0000256" key="1">
    <source>
        <dbReference type="ARBA" id="ARBA00022450"/>
    </source>
</evidence>
<dbReference type="InterPro" id="IPR001227">
    <property type="entry name" value="Ac_transferase_dom_sf"/>
</dbReference>
<feature type="region of interest" description="Disordered" evidence="8">
    <location>
        <begin position="1"/>
        <end position="25"/>
    </location>
</feature>
<feature type="domain" description="Ketosynthase family 3 (KS3)" evidence="10">
    <location>
        <begin position="404"/>
        <end position="821"/>
    </location>
</feature>
<dbReference type="InterPro" id="IPR042104">
    <property type="entry name" value="PKS_dehydratase_sf"/>
</dbReference>
<dbReference type="Pfam" id="PF00550">
    <property type="entry name" value="PP-binding"/>
    <property type="match status" value="1"/>
</dbReference>
<evidence type="ECO:0000256" key="4">
    <source>
        <dbReference type="ARBA" id="ARBA00022857"/>
    </source>
</evidence>
<dbReference type="SUPFAM" id="SSF52151">
    <property type="entry name" value="FabD/lysophospholipase-like"/>
    <property type="match status" value="1"/>
</dbReference>
<feature type="active site" description="Proton donor; for dehydratase activity" evidence="7">
    <location>
        <position position="1520"/>
    </location>
</feature>
<dbReference type="SMART" id="SM00823">
    <property type="entry name" value="PKS_PP"/>
    <property type="match status" value="1"/>
</dbReference>
<evidence type="ECO:0000313" key="12">
    <source>
        <dbReference type="EMBL" id="PWY71385.1"/>
    </source>
</evidence>
<dbReference type="OrthoDB" id="329835at2759"/>
<accession>A0A317VBI0</accession>
<dbReference type="Pfam" id="PF00109">
    <property type="entry name" value="ketoacyl-synt"/>
    <property type="match status" value="1"/>
</dbReference>
<dbReference type="Pfam" id="PF18558">
    <property type="entry name" value="HTH_51"/>
    <property type="match status" value="1"/>
</dbReference>
<dbReference type="EMBL" id="MSFU01000015">
    <property type="protein sequence ID" value="PWY71385.1"/>
    <property type="molecule type" value="Genomic_DNA"/>
</dbReference>
<organism evidence="12 13">
    <name type="scientific">Aspergillus eucalypticola (strain CBS 122712 / IBT 29274)</name>
    <dbReference type="NCBI Taxonomy" id="1448314"/>
    <lineage>
        <taxon>Eukaryota</taxon>
        <taxon>Fungi</taxon>
        <taxon>Dikarya</taxon>
        <taxon>Ascomycota</taxon>
        <taxon>Pezizomycotina</taxon>
        <taxon>Eurotiomycetes</taxon>
        <taxon>Eurotiomycetidae</taxon>
        <taxon>Eurotiales</taxon>
        <taxon>Aspergillaceae</taxon>
        <taxon>Aspergillus</taxon>
        <taxon>Aspergillus subgen. Circumdati</taxon>
    </lineage>
</organism>
<dbReference type="SMART" id="SM00827">
    <property type="entry name" value="PKS_AT"/>
    <property type="match status" value="1"/>
</dbReference>
<dbReference type="CDD" id="cd02440">
    <property type="entry name" value="AdoMet_MTases"/>
    <property type="match status" value="1"/>
</dbReference>
<feature type="region of interest" description="N-terminal hotdog fold" evidence="7">
    <location>
        <begin position="1309"/>
        <end position="1436"/>
    </location>
</feature>
<dbReference type="Gene3D" id="3.40.50.150">
    <property type="entry name" value="Vaccinia Virus protein VP39"/>
    <property type="match status" value="1"/>
</dbReference>
<dbReference type="Gene3D" id="3.40.50.720">
    <property type="entry name" value="NAD(P)-binding Rossmann-like Domain"/>
    <property type="match status" value="1"/>
</dbReference>
<dbReference type="Pfam" id="PF07993">
    <property type="entry name" value="NAD_binding_4"/>
    <property type="match status" value="1"/>
</dbReference>
<feature type="compositionally biased region" description="Polar residues" evidence="8">
    <location>
        <begin position="1738"/>
        <end position="1771"/>
    </location>
</feature>
<dbReference type="Gene3D" id="1.10.1200.10">
    <property type="entry name" value="ACP-like"/>
    <property type="match status" value="1"/>
</dbReference>
<comment type="caution">
    <text evidence="12">The sequence shown here is derived from an EMBL/GenBank/DDBJ whole genome shotgun (WGS) entry which is preliminary data.</text>
</comment>
<dbReference type="InterPro" id="IPR050444">
    <property type="entry name" value="Polyketide_Synthase"/>
</dbReference>
<dbReference type="SUPFAM" id="SSF53901">
    <property type="entry name" value="Thiolase-like"/>
    <property type="match status" value="1"/>
</dbReference>
<feature type="region of interest" description="C-terminal hotdog fold" evidence="7">
    <location>
        <begin position="1464"/>
        <end position="1612"/>
    </location>
</feature>
<dbReference type="InterPro" id="IPR014043">
    <property type="entry name" value="Acyl_transferase_dom"/>
</dbReference>
<dbReference type="PANTHER" id="PTHR45681:SF6">
    <property type="entry name" value="POLYKETIDE SYNTHASE 37"/>
    <property type="match status" value="1"/>
</dbReference>
<sequence>MPTNSPPQQQQQQQHPQHTTLLTQNQQSKERRSILLFGCQSPTFTPTQFHLLRDTIHSHPENHWVLDAFATLPDYFHHFNTYIPCLRQRLPHAESQLRELRRWVLGPNVQIKEEWFPLPYVLHAPLFMVGHLVQFGEFLNLQDWGEEDRDGIGVEIVGFCIGFLSAAVAAATVAERKGLDGLKVWGAVGVRLAMLLGVMGDAMEAERRFTSVTVGYGEGEGVLEGVLGRFPEAYVTVRYDDNRSTIMTPRSSLSALLQALHGAGLSATHIDVNGRYHWSGHRDTLDALYALCDAHPTLQLPDASQIKHRTWTNITGEPIEFGPLHRLVLQSVLSQQCMWYQTFSSIYHSHLQNTNAIVIEFGHERCIPPSFHRNLRDRIIHFDDLQLDIYPRIISPSHPPRIYDDDIAVVGMAVRVAGADDLDEFWQLLCAGKSQHKELPPERYKDYETPWRPDATTRPWLGNFISNIDAFDHKFFKKVPREVMAQDPQQRLLLQVAYQALEQAGYFSHKKNITKEIGCYVSCCTVDYEHNVNCHPASAYAATGLLRSFIAGKLSHYFGWRGPALCIDTACSGSTVALHHACRAIMNGDCKAALVGGANCITSPLGFDNLNGASFLSPTGPCKPFDAKADGYCRGEGVAAIFIKRLSDAVRDGDHILGTIAGTAVEQNDSCTPVVVPHAESLAGLFRKATRRARIHPRHVSVVEAHGTGTQAGDPAEYASVSEVMAGSLSRKGRLSLGSVKGLVGHTEGVSGMVALVKVLLMINEREIPPQPGFENLNPHIKADGMIQIPTALESWQAEYRIALINNYGACGSNASVVVTQAPVSAKQNGAVHAQGLALPFRLCGLEETRIRDCARRLRQFMQRKTLSSKHAFSLANISFSACRQSNPTLDCQLVFSCSSIHDLDAKLASVADGQHTQFIRPKKHVSPIVLCFGGQVSTFVGLDHTVYDTMRVFRDHLDECDRLLRLSDYPSLYPSIFEHTPITDHVKLQTQLFSLQYACARSWMDCGVPVSAVVGLSFGELTAMCVSGVLSLEDALKLIARRARHIRDNWGTDPGGMIAVEGDRVAIDSLLSESAKATPTSVDPVGIACFNGPSSFTLAGPTVAINVVQQTLTAHHTFSCLRWKRLDVTNAFHSTLVEPLMSDLHKITQDLTLSEPNIYLERATEHAVSGLPPKCIVGDHLRQPVYFNHAVQRLAAKYPSCIWLEASSGSTITLMISRALEASGTNHIFQAVNISGQNGVRDLTDATICLWKEGVPTTYWAHHFTQTPDYGMVLLPPYQFEKSRHWMDNKPLPVVNHQQINRQSDQTLEFLGYQDKTQLIAKFRVNTTHCKYKEALSGHVGAQTAPLAPASHMLDNVVEALRSLPEGRGKIPQVRNVTSDAPLGLDSRDVYILLHAQDKEKTIWDVKYISEDSHKGARSQLEHCVAQIKMFDPDVAELSAEFARYGRLINHRRCQELLNDPNVDDVLQGRNIYRYFSEVVDYSEKYRGVTKLVGKGNESAGRIVKKYSAETWADTFLCDSFSQVGGFWVNCMTDRSPSDIFIASGMEGWVRTPMYADPATPRPETWDVLATHERSDGLYTSDIFVFEPDSGRLVEMFIGMKYSRVPKAMFCKILARLNLGDSQVNPVTPVATSAFALDENDRAPPADKKQKHKNADLPARIKSVVADFCAVDPSEIRDDNNIADAGVDSLMAMEMARELEEAFNCTLSATDLMEAETFHEVVGAVQKAMGIDINNQEESIDSNTTSDNGGQDTDSVDVSSETNTSASTDTAELHLPEDIVLKAFGETKALTDQFLSDNHCSGRVHSFKPLQMQLCVTLTLEAFEALGSYIRIAQPGARLGRIPHDPQHQELVDYLYRRLEEARLVDMEKTVAIRTEVAWTDKSSATILEDINRSYPEFAGASKLAFYTGSKLASVLRGDQDGLQLIFGTKEGQELVSWMYGDESHNVTGYKQMLNFIQRLASKLDKSSRGPLRILEMGAGTGGGTKWLLPGLAKLGIAVEYTFSDISPAFLAQGRRRFKDYSFVKYRVHDIEKAPADDLAGSQHIIIASNAVHATSNLQVSTSHMREALRPDGVVMMLEMTRPQFAIDIVFGLFRGWWVFNDGRTHAITSEERWETDLHAIGYGHVDWTDGYSPEVSVQRVIFATCTGNQNTRLPLGPKPKSIDLLTEIDSTACRQITEGYISRAIVDFTVPAPGAETVSGHISVLVTGATGSLGSHLVAHLARLKEVEHIYCVNREGVEQPMQRQRRALAGRGITLTADEWDKVTVLAMEDEGPLLGLSSEQYDTLKRAITHIIHNAWPMNGAKSVAAFEPQFRMMRSLVDLASEISSLRSPDDRIGFQFISSIGTVGHRPLLTGEATVLEGHGTIDWALTNGYAEAKFVCEQILHRTLCQHPHRFNAMVVRPGQIAGASTSGYWNAAEHFPALLKSAQTLKILPSLDGVLSWTPVDVVAAILSDLLFTENPHSVYHIDNAARQSWSDMIRLLAQELNIPPDNIIPFPEWIQRVKKFPGTREDNPASVMADWLSDNLERMSCGGLLLDTSRARERSPALRALGPVGEEVRLAFLTDGLHIALLLVMGSWHTFRLRFRKGRT</sequence>
<dbReference type="VEuPathDB" id="FungiDB:BO83DRAFT_446988"/>
<dbReference type="SUPFAM" id="SSF51735">
    <property type="entry name" value="NAD(P)-binding Rossmann-fold domains"/>
    <property type="match status" value="1"/>
</dbReference>
<dbReference type="InterPro" id="IPR009081">
    <property type="entry name" value="PP-bd_ACP"/>
</dbReference>
<dbReference type="PROSITE" id="PS52004">
    <property type="entry name" value="KS3_2"/>
    <property type="match status" value="1"/>
</dbReference>
<keyword evidence="6" id="KW-0012">Acyltransferase</keyword>
<evidence type="ECO:0000256" key="6">
    <source>
        <dbReference type="ARBA" id="ARBA00023315"/>
    </source>
</evidence>
<gene>
    <name evidence="12" type="ORF">BO83DRAFT_446988</name>
</gene>
<evidence type="ECO:0000313" key="13">
    <source>
        <dbReference type="Proteomes" id="UP000246171"/>
    </source>
</evidence>
<evidence type="ECO:0000256" key="2">
    <source>
        <dbReference type="ARBA" id="ARBA00022553"/>
    </source>
</evidence>
<dbReference type="Proteomes" id="UP000246171">
    <property type="component" value="Unassembled WGS sequence"/>
</dbReference>
<keyword evidence="13" id="KW-1185">Reference proteome</keyword>
<dbReference type="GO" id="GO:0031177">
    <property type="term" value="F:phosphopantetheine binding"/>
    <property type="evidence" value="ECO:0007669"/>
    <property type="project" value="InterPro"/>
</dbReference>
<feature type="active site" description="Proton acceptor; for dehydratase activity" evidence="7">
    <location>
        <position position="1340"/>
    </location>
</feature>
<evidence type="ECO:0000256" key="3">
    <source>
        <dbReference type="ARBA" id="ARBA00022679"/>
    </source>
</evidence>
<dbReference type="GO" id="GO:0016746">
    <property type="term" value="F:acyltransferase activity"/>
    <property type="evidence" value="ECO:0007669"/>
    <property type="project" value="UniProtKB-KW"/>
</dbReference>
<dbReference type="PROSITE" id="PS52019">
    <property type="entry name" value="PKS_MFAS_DH"/>
    <property type="match status" value="1"/>
</dbReference>
<dbReference type="InterPro" id="IPR036291">
    <property type="entry name" value="NAD(P)-bd_dom_sf"/>
</dbReference>
<keyword evidence="1" id="KW-0596">Phosphopantetheine</keyword>
<keyword evidence="4" id="KW-0521">NADP</keyword>
<dbReference type="InterPro" id="IPR041068">
    <property type="entry name" value="HTH_51"/>
</dbReference>
<dbReference type="PANTHER" id="PTHR45681">
    <property type="entry name" value="POLYKETIDE SYNTHASE 44-RELATED"/>
    <property type="match status" value="1"/>
</dbReference>
<evidence type="ECO:0000256" key="8">
    <source>
        <dbReference type="SAM" id="MobiDB-lite"/>
    </source>
</evidence>
<dbReference type="SUPFAM" id="SSF47336">
    <property type="entry name" value="ACP-like"/>
    <property type="match status" value="1"/>
</dbReference>
<dbReference type="InterPro" id="IPR016035">
    <property type="entry name" value="Acyl_Trfase/lysoPLipase"/>
</dbReference>
<dbReference type="InterPro" id="IPR006162">
    <property type="entry name" value="Ppantetheine_attach_site"/>
</dbReference>
<dbReference type="InterPro" id="IPR013120">
    <property type="entry name" value="FAR_NAD-bd"/>
</dbReference>
<dbReference type="InterPro" id="IPR013217">
    <property type="entry name" value="Methyltransf_12"/>
</dbReference>
<proteinExistence type="predicted"/>
<dbReference type="PROSITE" id="PS50075">
    <property type="entry name" value="CARRIER"/>
    <property type="match status" value="1"/>
</dbReference>
<dbReference type="GeneID" id="37058591"/>
<dbReference type="RefSeq" id="XP_025387376.1">
    <property type="nucleotide sequence ID" value="XM_025536629.1"/>
</dbReference>
<dbReference type="Pfam" id="PF08242">
    <property type="entry name" value="Methyltransf_12"/>
    <property type="match status" value="1"/>
</dbReference>
<keyword evidence="2" id="KW-0597">Phosphoprotein</keyword>
<protein>
    <submittedName>
        <fullName evidence="12">Polyketide synthase</fullName>
    </submittedName>
</protein>
<dbReference type="Gene3D" id="3.40.47.10">
    <property type="match status" value="1"/>
</dbReference>
<evidence type="ECO:0000256" key="7">
    <source>
        <dbReference type="PROSITE-ProRule" id="PRU01363"/>
    </source>
</evidence>
<dbReference type="SUPFAM" id="SSF55048">
    <property type="entry name" value="Probable ACP-binding domain of malonyl-CoA ACP transacylase"/>
    <property type="match status" value="1"/>
</dbReference>
<dbReference type="Pfam" id="PF00698">
    <property type="entry name" value="Acyl_transf_1"/>
    <property type="match status" value="1"/>
</dbReference>
<dbReference type="InterPro" id="IPR049900">
    <property type="entry name" value="PKS_mFAS_DH"/>
</dbReference>
<dbReference type="Pfam" id="PF02801">
    <property type="entry name" value="Ketoacyl-synt_C"/>
    <property type="match status" value="1"/>
</dbReference>
<dbReference type="InterPro" id="IPR016036">
    <property type="entry name" value="Malonyl_transacylase_ACP-bd"/>
</dbReference>
<dbReference type="InterPro" id="IPR014030">
    <property type="entry name" value="Ketoacyl_synth_N"/>
</dbReference>
<dbReference type="SMART" id="SM00825">
    <property type="entry name" value="PKS_KS"/>
    <property type="match status" value="1"/>
</dbReference>
<keyword evidence="5" id="KW-0511">Multifunctional enzyme</keyword>
<dbReference type="InterPro" id="IPR020806">
    <property type="entry name" value="PKS_PP-bd"/>
</dbReference>
<reference evidence="12" key="1">
    <citation type="submission" date="2016-12" db="EMBL/GenBank/DDBJ databases">
        <title>The genomes of Aspergillus section Nigri reveals drivers in fungal speciation.</title>
        <authorList>
            <consortium name="DOE Joint Genome Institute"/>
            <person name="Vesth T.C."/>
            <person name="Nybo J."/>
            <person name="Theobald S."/>
            <person name="Brandl J."/>
            <person name="Frisvad J.C."/>
            <person name="Nielsen K.F."/>
            <person name="Lyhne E.K."/>
            <person name="Kogle M.E."/>
            <person name="Kuo A."/>
            <person name="Riley R."/>
            <person name="Clum A."/>
            <person name="Nolan M."/>
            <person name="Lipzen A."/>
            <person name="Salamov A."/>
            <person name="Henrissat B."/>
            <person name="Wiebenga A."/>
            <person name="De vries R.P."/>
            <person name="Grigoriev I.V."/>
            <person name="Mortensen U.H."/>
            <person name="Andersen M.R."/>
            <person name="Baker S.E."/>
        </authorList>
    </citation>
    <scope>NUCLEOTIDE SEQUENCE</scope>
    <source>
        <strain evidence="12">CBS 122712</strain>
    </source>
</reference>
<dbReference type="InterPro" id="IPR020841">
    <property type="entry name" value="PKS_Beta-ketoAc_synthase_dom"/>
</dbReference>